<feature type="compositionally biased region" description="Low complexity" evidence="1">
    <location>
        <begin position="448"/>
        <end position="460"/>
    </location>
</feature>
<feature type="compositionally biased region" description="Polar residues" evidence="1">
    <location>
        <begin position="849"/>
        <end position="865"/>
    </location>
</feature>
<feature type="compositionally biased region" description="Polar residues" evidence="1">
    <location>
        <begin position="1721"/>
        <end position="1736"/>
    </location>
</feature>
<feature type="region of interest" description="Disordered" evidence="1">
    <location>
        <begin position="1"/>
        <end position="66"/>
    </location>
</feature>
<feature type="compositionally biased region" description="Polar residues" evidence="1">
    <location>
        <begin position="786"/>
        <end position="799"/>
    </location>
</feature>
<feature type="compositionally biased region" description="Acidic residues" evidence="1">
    <location>
        <begin position="426"/>
        <end position="435"/>
    </location>
</feature>
<feature type="compositionally biased region" description="Polar residues" evidence="1">
    <location>
        <begin position="545"/>
        <end position="570"/>
    </location>
</feature>
<evidence type="ECO:0008006" key="4">
    <source>
        <dbReference type="Google" id="ProtNLM"/>
    </source>
</evidence>
<name>A0AAX6MDJ3_9PEZI</name>
<feature type="compositionally biased region" description="Polar residues" evidence="1">
    <location>
        <begin position="873"/>
        <end position="898"/>
    </location>
</feature>
<accession>A0AAX6MDJ3</accession>
<feature type="compositionally biased region" description="Basic and acidic residues" evidence="1">
    <location>
        <begin position="661"/>
        <end position="670"/>
    </location>
</feature>
<reference evidence="2 3" key="1">
    <citation type="journal article" date="2024" name="Front Chem Biol">
        <title>Unveiling the potential of Daldinia eschscholtzii MFLUCC 19-0629 through bioactivity and bioinformatics studies for enhanced sustainable agriculture production.</title>
        <authorList>
            <person name="Brooks S."/>
            <person name="Weaver J.A."/>
            <person name="Klomchit A."/>
            <person name="Alharthi S.A."/>
            <person name="Onlamun T."/>
            <person name="Nurani R."/>
            <person name="Vong T.K."/>
            <person name="Alberti F."/>
            <person name="Greco C."/>
        </authorList>
    </citation>
    <scope>NUCLEOTIDE SEQUENCE [LARGE SCALE GENOMIC DNA]</scope>
    <source>
        <strain evidence="2">MFLUCC 19-0629</strain>
    </source>
</reference>
<feature type="compositionally biased region" description="Polar residues" evidence="1">
    <location>
        <begin position="1462"/>
        <end position="1475"/>
    </location>
</feature>
<feature type="compositionally biased region" description="Polar residues" evidence="1">
    <location>
        <begin position="1387"/>
        <end position="1404"/>
    </location>
</feature>
<feature type="compositionally biased region" description="Basic and acidic residues" evidence="1">
    <location>
        <begin position="1447"/>
        <end position="1457"/>
    </location>
</feature>
<feature type="compositionally biased region" description="Polar residues" evidence="1">
    <location>
        <begin position="152"/>
        <end position="164"/>
    </location>
</feature>
<feature type="compositionally biased region" description="Basic and acidic residues" evidence="1">
    <location>
        <begin position="899"/>
        <end position="925"/>
    </location>
</feature>
<feature type="compositionally biased region" description="Polar residues" evidence="1">
    <location>
        <begin position="1661"/>
        <end position="1683"/>
    </location>
</feature>
<comment type="caution">
    <text evidence="2">The sequence shown here is derived from an EMBL/GenBank/DDBJ whole genome shotgun (WGS) entry which is preliminary data.</text>
</comment>
<feature type="region of interest" description="Disordered" evidence="1">
    <location>
        <begin position="361"/>
        <end position="702"/>
    </location>
</feature>
<proteinExistence type="predicted"/>
<feature type="compositionally biased region" description="Polar residues" evidence="1">
    <location>
        <begin position="671"/>
        <end position="682"/>
    </location>
</feature>
<dbReference type="PANTHER" id="PTHR42105:SF1">
    <property type="entry name" value="TRANSALDOLASE"/>
    <property type="match status" value="1"/>
</dbReference>
<feature type="compositionally biased region" description="Basic and acidic residues" evidence="1">
    <location>
        <begin position="256"/>
        <end position="273"/>
    </location>
</feature>
<feature type="region of interest" description="Disordered" evidence="1">
    <location>
        <begin position="770"/>
        <end position="1010"/>
    </location>
</feature>
<feature type="compositionally biased region" description="Basic and acidic residues" evidence="1">
    <location>
        <begin position="520"/>
        <end position="538"/>
    </location>
</feature>
<feature type="compositionally biased region" description="Basic and acidic residues" evidence="1">
    <location>
        <begin position="361"/>
        <end position="375"/>
    </location>
</feature>
<feature type="compositionally biased region" description="Basic and acidic residues" evidence="1">
    <location>
        <begin position="589"/>
        <end position="601"/>
    </location>
</feature>
<organism evidence="2 3">
    <name type="scientific">Daldinia eschscholtzii</name>
    <dbReference type="NCBI Taxonomy" id="292717"/>
    <lineage>
        <taxon>Eukaryota</taxon>
        <taxon>Fungi</taxon>
        <taxon>Dikarya</taxon>
        <taxon>Ascomycota</taxon>
        <taxon>Pezizomycotina</taxon>
        <taxon>Sordariomycetes</taxon>
        <taxon>Xylariomycetidae</taxon>
        <taxon>Xylariales</taxon>
        <taxon>Hypoxylaceae</taxon>
        <taxon>Daldinia</taxon>
    </lineage>
</organism>
<feature type="compositionally biased region" description="Low complexity" evidence="1">
    <location>
        <begin position="16"/>
        <end position="30"/>
    </location>
</feature>
<feature type="region of interest" description="Disordered" evidence="1">
    <location>
        <begin position="100"/>
        <end position="333"/>
    </location>
</feature>
<feature type="compositionally biased region" description="Basic and acidic residues" evidence="1">
    <location>
        <begin position="403"/>
        <end position="414"/>
    </location>
</feature>
<feature type="compositionally biased region" description="Basic and acidic residues" evidence="1">
    <location>
        <begin position="825"/>
        <end position="834"/>
    </location>
</feature>
<dbReference type="EMBL" id="JBANMG010000007">
    <property type="protein sequence ID" value="KAK6950709.1"/>
    <property type="molecule type" value="Genomic_DNA"/>
</dbReference>
<gene>
    <name evidence="2" type="ORF">Daesc_007234</name>
</gene>
<feature type="compositionally biased region" description="Basic and acidic residues" evidence="1">
    <location>
        <begin position="436"/>
        <end position="446"/>
    </location>
</feature>
<feature type="region of interest" description="Disordered" evidence="1">
    <location>
        <begin position="1194"/>
        <end position="1226"/>
    </location>
</feature>
<sequence>MGVSIDTSSIPPLPAPTETESLTTPTELAPSDVSKPADDDRSHYSLPDDGTPVTIKTRGHKPNRSQTSLLIEYFEGGKTSSTVGSTLSDRKPSVRVRLTPSKTRGRNDHIQITETKSTRKRSVSRKPTTSSTITRSELDIMTDPEEVRSLHSYASATEESNVSRNPIEVEIEPRSTTHHRRRKVSSPLIPAADSKASYPPPNMSDISAIPSDSFLDGNSGGNSGGNSLSLNEKRAKSPIRSETAPSERSHRKVRSASHDRSVMQKAVEKASKPERRHKSKSRTGSSGDKENERRRSKGSHKESVVSVADSSILSSQMASSHRSYDSHSSSKVSINNPKLLETVEDAIRRLILPELDAIKRERSQRDSRRPKDRESLSSLTSVSREDISVPNRRKSADTAQSAKAKDRRDREARNDLSPQSSIEEVSTLDDVPDEELTPRRDHDKLTDAALGAAVAGAALRSRGDEKRQRRRRRAETPKHDVDERYAEGYEEADHKVVPPMPLQSEINPSDMTRTSILSAETDRPHSASEEMTPVREATRNIASVDPSQETPSPSRSPLHTIQGLGTQHANVSHGDLKALPRKGNLEYQDEYKNDEYGGRYDDEYDEPSQLSEPGLYDDDPSMQSFYGSQDVPAPLRYVPYQQERRGLSPIQSVSGFTEGESDIHGPRDARTINTASELSSPEKSPYDRDLHSPSSVPSNLRGREFVDEASSLMSSGVGYKNPAYTEDSELDRVTSGQAVHAVGGNAEMVHQNFAPESAVASLVEGSQLDPSFLSGSTGFRQDYRDSQLSYNEATRSRGISPTKRATESNREAVEQQHDQSPSASHGHDGSREFVEYDLNEYGQKVPRTTYRNSPTASESAITSGALQRALALKQQNESQQLPAQNKESTSKSNTQNQSFKERAKDGYRPDATPRHSIDRLSDYDQPKMGASGIPDHNDPMPEIGYGGDEVSVVDGPLGGSQDGTGEHWREQSTPTHERSYAYDRAITPKAPATSHSRQPSQDQDDEWQRTSCERKRDTLVTNPYEGASPIANLPGLDGNMLSASGFGADAYRGGFHTGSPGIPGGDEGYISAAPNDVRDMPNVQGKDLGLLNGESEDPFYAPKDTRQLAGLSQAMGTPLYDPSTGTGIDRIQSKDIIALMEHLMVRDAQRSARDTEILVTLVRSAAEMRNSFEDLKRMLVDNADRVVDEVKEDTEKTVKRHIGGPRPFPGSSARSIQGGSQAGTEDVATKKRNILRRALQGLSSKGANDLTRIEDLLNQLLDDVNVLKHQTAGPVGTSTRAQSIDGIQPDVPYEQDRGYEPEGHAGTSTASHASQSGHLSIPQSRGNANRLASERKFSDHRISTVPEDEGEYNDHSMPPPSQYEMHGGMLSPSSERSRGGSVPLGTPPQTASQPHNYSLSNENTPRTEESKKHKSRGSSSLFPKISRWSETTTSSIGRVFRSSGASKKHDPPEDFLRHPPSRSGSDLVNYDQFQNRDAYDGDKLHSGFSEQDLRSPSVGENRPATTNMQQPQPATYTQAEPIPYSSPEDPKYRVHRNSLNLQHPQPRQGQTERFRTALETSAQDFDNAMSPGSADWAGSATSLHRFPMHNTNRYSDNSAMNSGHGDDYNWQQDMPSPSPLGPPRPPKEPLDNSSPVQHDRVNKLQKHGSPLPFHSVESGYGTATATHAGSYHSSSPKPENKNLSGALGVPARRPSGPRAMTPSRGSEEAEERRRKRDTFGTVASPSSVISQESETF</sequence>
<dbReference type="Proteomes" id="UP001369815">
    <property type="component" value="Unassembled WGS sequence"/>
</dbReference>
<dbReference type="PANTHER" id="PTHR42105">
    <property type="entry name" value="DIM2-ASSOCIATED PROTEIN 1"/>
    <property type="match status" value="1"/>
</dbReference>
<feature type="compositionally biased region" description="Polar residues" evidence="1">
    <location>
        <begin position="308"/>
        <end position="318"/>
    </location>
</feature>
<keyword evidence="3" id="KW-1185">Reference proteome</keyword>
<feature type="compositionally biased region" description="Basic and acidic residues" evidence="1">
    <location>
        <begin position="474"/>
        <end position="496"/>
    </location>
</feature>
<feature type="region of interest" description="Disordered" evidence="1">
    <location>
        <begin position="1273"/>
        <end position="1532"/>
    </location>
</feature>
<feature type="compositionally biased region" description="Basic and acidic residues" evidence="1">
    <location>
        <begin position="1332"/>
        <end position="1342"/>
    </location>
</feature>
<feature type="compositionally biased region" description="Polar residues" evidence="1">
    <location>
        <begin position="1212"/>
        <end position="1223"/>
    </location>
</feature>
<evidence type="ECO:0000313" key="2">
    <source>
        <dbReference type="EMBL" id="KAK6950709.1"/>
    </source>
</evidence>
<feature type="compositionally biased region" description="Polar residues" evidence="1">
    <location>
        <begin position="1"/>
        <end position="10"/>
    </location>
</feature>
<feature type="region of interest" description="Disordered" evidence="1">
    <location>
        <begin position="1593"/>
        <end position="1736"/>
    </location>
</feature>
<feature type="compositionally biased region" description="Polar residues" evidence="1">
    <location>
        <begin position="1503"/>
        <end position="1518"/>
    </location>
</feature>
<evidence type="ECO:0000256" key="1">
    <source>
        <dbReference type="SAM" id="MobiDB-lite"/>
    </source>
</evidence>
<feature type="compositionally biased region" description="Polar residues" evidence="1">
    <location>
        <begin position="504"/>
        <end position="518"/>
    </location>
</feature>
<feature type="compositionally biased region" description="Basic and acidic residues" evidence="1">
    <location>
        <begin position="804"/>
        <end position="817"/>
    </location>
</feature>
<feature type="compositionally biased region" description="Basic and acidic residues" evidence="1">
    <location>
        <begin position="964"/>
        <end position="981"/>
    </location>
</feature>
<feature type="compositionally biased region" description="Polar residues" evidence="1">
    <location>
        <begin position="125"/>
        <end position="135"/>
    </location>
</feature>
<protein>
    <recommendedName>
        <fullName evidence="4">Transaldolase</fullName>
    </recommendedName>
</protein>
<feature type="compositionally biased region" description="Basic and acidic residues" evidence="1">
    <location>
        <begin position="1294"/>
        <end position="1303"/>
    </location>
</feature>
<feature type="compositionally biased region" description="Basic and acidic residues" evidence="1">
    <location>
        <begin position="287"/>
        <end position="303"/>
    </location>
</feature>
<evidence type="ECO:0000313" key="3">
    <source>
        <dbReference type="Proteomes" id="UP001369815"/>
    </source>
</evidence>
<feature type="compositionally biased region" description="Polar residues" evidence="1">
    <location>
        <begin position="1306"/>
        <end position="1327"/>
    </location>
</feature>